<dbReference type="InterPro" id="IPR036421">
    <property type="entry name" value="Fe_dep_repressor_sf"/>
</dbReference>
<dbReference type="Pfam" id="PF01325">
    <property type="entry name" value="Fe_dep_repress"/>
    <property type="match status" value="1"/>
</dbReference>
<dbReference type="GO" id="GO:0046914">
    <property type="term" value="F:transition metal ion binding"/>
    <property type="evidence" value="ECO:0007669"/>
    <property type="project" value="InterPro"/>
</dbReference>
<name>A0A1G9ZJ34_9FIRM</name>
<dbReference type="AlphaFoldDB" id="A0A1G9ZJ34"/>
<proteinExistence type="inferred from homology"/>
<evidence type="ECO:0000256" key="3">
    <source>
        <dbReference type="ARBA" id="ARBA00023125"/>
    </source>
</evidence>
<dbReference type="STRING" id="258515.SAMN05192585_11379"/>
<dbReference type="GO" id="GO:0046983">
    <property type="term" value="F:protein dimerization activity"/>
    <property type="evidence" value="ECO:0007669"/>
    <property type="project" value="InterPro"/>
</dbReference>
<feature type="domain" description="HTH dtxR-type" evidence="5">
    <location>
        <begin position="1"/>
        <end position="64"/>
    </location>
</feature>
<dbReference type="InterPro" id="IPR050536">
    <property type="entry name" value="DtxR_MntR_Metal-Reg"/>
</dbReference>
<dbReference type="OrthoDB" id="9794394at2"/>
<comment type="similarity">
    <text evidence="1">Belongs to the DtxR/MntR family.</text>
</comment>
<protein>
    <submittedName>
        <fullName evidence="6">Iron (Metal) dependent repressor, DtxR family</fullName>
    </submittedName>
</protein>
<evidence type="ECO:0000256" key="4">
    <source>
        <dbReference type="ARBA" id="ARBA00023163"/>
    </source>
</evidence>
<dbReference type="InterPro" id="IPR001367">
    <property type="entry name" value="Fe_dep_repressor"/>
</dbReference>
<gene>
    <name evidence="6" type="ORF">SAMN05192585_11379</name>
</gene>
<reference evidence="6 7" key="1">
    <citation type="submission" date="2016-10" db="EMBL/GenBank/DDBJ databases">
        <authorList>
            <person name="de Groot N.N."/>
        </authorList>
    </citation>
    <scope>NUCLEOTIDE SEQUENCE [LARGE SCALE GENOMIC DNA]</scope>
    <source>
        <strain evidence="6 7">CGMCC 1.5012</strain>
    </source>
</reference>
<keyword evidence="2" id="KW-0805">Transcription regulation</keyword>
<keyword evidence="7" id="KW-1185">Reference proteome</keyword>
<dbReference type="GO" id="GO:0003677">
    <property type="term" value="F:DNA binding"/>
    <property type="evidence" value="ECO:0007669"/>
    <property type="project" value="UniProtKB-KW"/>
</dbReference>
<dbReference type="PANTHER" id="PTHR33238:SF7">
    <property type="entry name" value="IRON-DEPENDENT TRANSCRIPTIONAL REGULATOR"/>
    <property type="match status" value="1"/>
</dbReference>
<evidence type="ECO:0000313" key="7">
    <source>
        <dbReference type="Proteomes" id="UP000199182"/>
    </source>
</evidence>
<dbReference type="Proteomes" id="UP000199182">
    <property type="component" value="Unassembled WGS sequence"/>
</dbReference>
<evidence type="ECO:0000259" key="5">
    <source>
        <dbReference type="PROSITE" id="PS50944"/>
    </source>
</evidence>
<accession>A0A1G9ZJ34</accession>
<keyword evidence="3" id="KW-0238">DNA-binding</keyword>
<dbReference type="GO" id="GO:0003700">
    <property type="term" value="F:DNA-binding transcription factor activity"/>
    <property type="evidence" value="ECO:0007669"/>
    <property type="project" value="InterPro"/>
</dbReference>
<evidence type="ECO:0000313" key="6">
    <source>
        <dbReference type="EMBL" id="SDN21310.1"/>
    </source>
</evidence>
<dbReference type="RefSeq" id="WP_092639724.1">
    <property type="nucleotide sequence ID" value="NZ_FNID01000013.1"/>
</dbReference>
<dbReference type="InterPro" id="IPR022687">
    <property type="entry name" value="HTH_DTXR"/>
</dbReference>
<evidence type="ECO:0000256" key="1">
    <source>
        <dbReference type="ARBA" id="ARBA00007871"/>
    </source>
</evidence>
<keyword evidence="4" id="KW-0804">Transcription</keyword>
<dbReference type="InterPro" id="IPR036390">
    <property type="entry name" value="WH_DNA-bd_sf"/>
</dbReference>
<dbReference type="EMBL" id="FNID01000013">
    <property type="protein sequence ID" value="SDN21310.1"/>
    <property type="molecule type" value="Genomic_DNA"/>
</dbReference>
<dbReference type="SUPFAM" id="SSF47979">
    <property type="entry name" value="Iron-dependent repressor protein, dimerization domain"/>
    <property type="match status" value="1"/>
</dbReference>
<dbReference type="SMART" id="SM00529">
    <property type="entry name" value="HTH_DTXR"/>
    <property type="match status" value="1"/>
</dbReference>
<evidence type="ECO:0000256" key="2">
    <source>
        <dbReference type="ARBA" id="ARBA00023015"/>
    </source>
</evidence>
<dbReference type="SUPFAM" id="SSF46785">
    <property type="entry name" value="Winged helix' DNA-binding domain"/>
    <property type="match status" value="1"/>
</dbReference>
<dbReference type="Pfam" id="PF02742">
    <property type="entry name" value="Fe_dep_repr_C"/>
    <property type="match status" value="1"/>
</dbReference>
<dbReference type="PANTHER" id="PTHR33238">
    <property type="entry name" value="IRON (METAL) DEPENDENT REPRESSOR, DTXR FAMILY"/>
    <property type="match status" value="1"/>
</dbReference>
<dbReference type="InterPro" id="IPR022689">
    <property type="entry name" value="Iron_dep_repressor"/>
</dbReference>
<sequence>MAILESGENYLETILILQQKKGYVRSIDIAAELGFTKPSISRAMGILKKNELIVMDKGGRIQLTEKGWEKAEQVYERHCLIAKYFIAALGIDEETADSDACRIEHVISEQSFEKMKLYVNEHCK</sequence>
<dbReference type="InterPro" id="IPR036388">
    <property type="entry name" value="WH-like_DNA-bd_sf"/>
</dbReference>
<dbReference type="Gene3D" id="1.10.10.10">
    <property type="entry name" value="Winged helix-like DNA-binding domain superfamily/Winged helix DNA-binding domain"/>
    <property type="match status" value="1"/>
</dbReference>
<dbReference type="Gene3D" id="1.10.60.10">
    <property type="entry name" value="Iron dependent repressor, metal binding and dimerisation domain"/>
    <property type="match status" value="1"/>
</dbReference>
<organism evidence="6 7">
    <name type="scientific">Acetanaerobacterium elongatum</name>
    <dbReference type="NCBI Taxonomy" id="258515"/>
    <lineage>
        <taxon>Bacteria</taxon>
        <taxon>Bacillati</taxon>
        <taxon>Bacillota</taxon>
        <taxon>Clostridia</taxon>
        <taxon>Eubacteriales</taxon>
        <taxon>Oscillospiraceae</taxon>
        <taxon>Acetanaerobacterium</taxon>
    </lineage>
</organism>
<dbReference type="PROSITE" id="PS50944">
    <property type="entry name" value="HTH_DTXR"/>
    <property type="match status" value="1"/>
</dbReference>